<sequence>MHTLPKELLFNIRNSFGKVFLCIICLSEKKRVFLPPNCNIFFHSMKIKFYFLIATLAILQSCKKNPASHPDSSLRENGEEIYTEALTIAVDTTAATFENLPILDTHYKKGIQSETYTYYIQNGGKTRWLYKDIPSRLFKEYLSVLDSVANDGLVPETYRRTALKKAVDSSYAHQLSDDYKASLDKEITASFLLFTKHLTSGRFTRIAYGKHTWRKPKYDAQKNINLLLHIGDKTSLAGIITPLFPHNKQYEQMKALYKQLKQQVVDTFITVDFPAKDFVYGYTAPIVVQLRNSLKQKGFEAAPEIEAQMVDSTLIRTVQRFQKSNGLTADGLLGKQTLYFLNMNKTRERDLLQLNMERMRVFNNDLGEHYALVNIPDFKLSLFHKDSLQFQTRVVVGRTETSTPIFTDTIRYVEFRPTWSVPQSIIKKEMLPQIISQADPEKYQKRGYTMYEKGKKVDPTTIDWTDPSVHKRGFHFVEAPSANNSLGLVKFILTNDMSIYLHDTPSKYFFQRDDRALSHGCVRVQNPNELAYHLLKNEATETPWTLEKVNEAMNGKRSQYRIALKTKYKINILYYTAFIDENGELTLKNDIYDLDNEQLKEIKRFES</sequence>
<dbReference type="PANTHER" id="PTHR41533:SF2">
    <property type="entry name" value="BLR7131 PROTEIN"/>
    <property type="match status" value="1"/>
</dbReference>
<feature type="domain" description="L,D-TPase catalytic" evidence="8">
    <location>
        <begin position="369"/>
        <end position="547"/>
    </location>
</feature>
<dbReference type="Proteomes" id="UP000249902">
    <property type="component" value="Unassembled WGS sequence"/>
</dbReference>
<evidence type="ECO:0000256" key="7">
    <source>
        <dbReference type="PROSITE-ProRule" id="PRU01373"/>
    </source>
</evidence>
<dbReference type="InterPro" id="IPR005490">
    <property type="entry name" value="LD_TPept_cat_dom"/>
</dbReference>
<dbReference type="GO" id="GO:0004180">
    <property type="term" value="F:carboxypeptidase activity"/>
    <property type="evidence" value="ECO:0007669"/>
    <property type="project" value="UniProtKB-ARBA"/>
</dbReference>
<dbReference type="InterPro" id="IPR052905">
    <property type="entry name" value="LD-transpeptidase_YkuD-like"/>
</dbReference>
<evidence type="ECO:0000313" key="10">
    <source>
        <dbReference type="Proteomes" id="UP000249902"/>
    </source>
</evidence>
<dbReference type="GO" id="GO:0016740">
    <property type="term" value="F:transferase activity"/>
    <property type="evidence" value="ECO:0007669"/>
    <property type="project" value="UniProtKB-KW"/>
</dbReference>
<dbReference type="InterPro" id="IPR036366">
    <property type="entry name" value="PGBDSf"/>
</dbReference>
<proteinExistence type="inferred from homology"/>
<dbReference type="PROSITE" id="PS52029">
    <property type="entry name" value="LD_TPASE"/>
    <property type="match status" value="1"/>
</dbReference>
<dbReference type="Gene3D" id="1.10.101.10">
    <property type="entry name" value="PGBD-like superfamily/PGBD"/>
    <property type="match status" value="1"/>
</dbReference>
<dbReference type="InterPro" id="IPR038063">
    <property type="entry name" value="Transpep_catalytic_dom"/>
</dbReference>
<name>A0AAX2I7K0_CAPSP</name>
<dbReference type="GO" id="GO:0071555">
    <property type="term" value="P:cell wall organization"/>
    <property type="evidence" value="ECO:0007669"/>
    <property type="project" value="UniProtKB-UniRule"/>
</dbReference>
<dbReference type="Pfam" id="PF20142">
    <property type="entry name" value="Scaffold"/>
    <property type="match status" value="1"/>
</dbReference>
<dbReference type="SUPFAM" id="SSF141523">
    <property type="entry name" value="L,D-transpeptidase catalytic domain-like"/>
    <property type="match status" value="1"/>
</dbReference>
<dbReference type="Pfam" id="PF03734">
    <property type="entry name" value="YkuD"/>
    <property type="match status" value="1"/>
</dbReference>
<keyword evidence="6 7" id="KW-0961">Cell wall biogenesis/degradation</keyword>
<evidence type="ECO:0000256" key="4">
    <source>
        <dbReference type="ARBA" id="ARBA00022960"/>
    </source>
</evidence>
<gene>
    <name evidence="9" type="ORF">NCTC11653_00234</name>
</gene>
<keyword evidence="5 7" id="KW-0573">Peptidoglycan synthesis</keyword>
<dbReference type="EMBL" id="UAVP01000003">
    <property type="protein sequence ID" value="SQA74351.1"/>
    <property type="molecule type" value="Genomic_DNA"/>
</dbReference>
<dbReference type="Gene3D" id="2.40.440.10">
    <property type="entry name" value="L,D-transpeptidase catalytic domain-like"/>
    <property type="match status" value="1"/>
</dbReference>
<comment type="pathway">
    <text evidence="1 7">Cell wall biogenesis; peptidoglycan biosynthesis.</text>
</comment>
<dbReference type="SUPFAM" id="SSF47090">
    <property type="entry name" value="PGBD-like"/>
    <property type="match status" value="1"/>
</dbReference>
<keyword evidence="4 7" id="KW-0133">Cell shape</keyword>
<dbReference type="GO" id="GO:0008360">
    <property type="term" value="P:regulation of cell shape"/>
    <property type="evidence" value="ECO:0007669"/>
    <property type="project" value="UniProtKB-UniRule"/>
</dbReference>
<dbReference type="GO" id="GO:0009252">
    <property type="term" value="P:peptidoglycan biosynthetic process"/>
    <property type="evidence" value="ECO:0007669"/>
    <property type="project" value="UniProtKB-KW"/>
</dbReference>
<dbReference type="InterPro" id="IPR036365">
    <property type="entry name" value="PGBD-like_sf"/>
</dbReference>
<dbReference type="AlphaFoldDB" id="A0AAX2I7K0"/>
<feature type="active site" description="Nucleophile" evidence="7">
    <location>
        <position position="521"/>
    </location>
</feature>
<feature type="active site" description="Proton donor/acceptor" evidence="7">
    <location>
        <position position="502"/>
    </location>
</feature>
<evidence type="ECO:0000256" key="3">
    <source>
        <dbReference type="ARBA" id="ARBA00022679"/>
    </source>
</evidence>
<dbReference type="Pfam" id="PF01471">
    <property type="entry name" value="PG_binding_1"/>
    <property type="match status" value="1"/>
</dbReference>
<comment type="caution">
    <text evidence="9">The sequence shown here is derived from an EMBL/GenBank/DDBJ whole genome shotgun (WGS) entry which is preliminary data.</text>
</comment>
<protein>
    <submittedName>
        <fullName evidence="9">Murein L,D-transpeptidase</fullName>
    </submittedName>
</protein>
<evidence type="ECO:0000256" key="1">
    <source>
        <dbReference type="ARBA" id="ARBA00004752"/>
    </source>
</evidence>
<organism evidence="9 10">
    <name type="scientific">Capnocytophaga sputigena</name>
    <dbReference type="NCBI Taxonomy" id="1019"/>
    <lineage>
        <taxon>Bacteria</taxon>
        <taxon>Pseudomonadati</taxon>
        <taxon>Bacteroidota</taxon>
        <taxon>Flavobacteriia</taxon>
        <taxon>Flavobacteriales</taxon>
        <taxon>Flavobacteriaceae</taxon>
        <taxon>Capnocytophaga</taxon>
    </lineage>
</organism>
<comment type="similarity">
    <text evidence="2">Belongs to the YkuD family.</text>
</comment>
<dbReference type="InterPro" id="IPR002477">
    <property type="entry name" value="Peptidoglycan-bd-like"/>
</dbReference>
<dbReference type="CDD" id="cd16913">
    <property type="entry name" value="YkuD_like"/>
    <property type="match status" value="1"/>
</dbReference>
<evidence type="ECO:0000259" key="8">
    <source>
        <dbReference type="PROSITE" id="PS52029"/>
    </source>
</evidence>
<evidence type="ECO:0000256" key="6">
    <source>
        <dbReference type="ARBA" id="ARBA00023316"/>
    </source>
</evidence>
<dbReference type="InterPro" id="IPR045380">
    <property type="entry name" value="LD_TPept_scaffold_dom"/>
</dbReference>
<reference evidence="9 10" key="1">
    <citation type="submission" date="2018-06" db="EMBL/GenBank/DDBJ databases">
        <authorList>
            <consortium name="Pathogen Informatics"/>
            <person name="Doyle S."/>
        </authorList>
    </citation>
    <scope>NUCLEOTIDE SEQUENCE [LARGE SCALE GENOMIC DNA]</scope>
    <source>
        <strain evidence="9 10">NCTC11653</strain>
    </source>
</reference>
<keyword evidence="3" id="KW-0808">Transferase</keyword>
<accession>A0AAX2I7K0</accession>
<evidence type="ECO:0000256" key="5">
    <source>
        <dbReference type="ARBA" id="ARBA00022984"/>
    </source>
</evidence>
<dbReference type="PANTHER" id="PTHR41533">
    <property type="entry name" value="L,D-TRANSPEPTIDASE HI_1667-RELATED"/>
    <property type="match status" value="1"/>
</dbReference>
<evidence type="ECO:0000313" key="9">
    <source>
        <dbReference type="EMBL" id="SQA74351.1"/>
    </source>
</evidence>
<evidence type="ECO:0000256" key="2">
    <source>
        <dbReference type="ARBA" id="ARBA00005992"/>
    </source>
</evidence>